<dbReference type="OrthoDB" id="9770043at2"/>
<name>A0A1N7I8B1_9FLAO</name>
<dbReference type="InterPro" id="IPR011042">
    <property type="entry name" value="6-blade_b-propeller_TolB-like"/>
</dbReference>
<dbReference type="Gene3D" id="2.120.10.30">
    <property type="entry name" value="TolB, C-terminal domain"/>
    <property type="match status" value="1"/>
</dbReference>
<dbReference type="InterPro" id="IPR012938">
    <property type="entry name" value="Glc/Sorbosone_DH"/>
</dbReference>
<dbReference type="Pfam" id="PF07995">
    <property type="entry name" value="GSDH"/>
    <property type="match status" value="1"/>
</dbReference>
<proteinExistence type="predicted"/>
<evidence type="ECO:0000313" key="2">
    <source>
        <dbReference type="EMBL" id="SIS33314.1"/>
    </source>
</evidence>
<dbReference type="Proteomes" id="UP000186373">
    <property type="component" value="Unassembled WGS sequence"/>
</dbReference>
<reference evidence="3" key="1">
    <citation type="submission" date="2017-01" db="EMBL/GenBank/DDBJ databases">
        <authorList>
            <person name="Varghese N."/>
            <person name="Submissions S."/>
        </authorList>
    </citation>
    <scope>NUCLEOTIDE SEQUENCE [LARGE SCALE GENOMIC DNA]</scope>
    <source>
        <strain evidence="3">DSM 17126</strain>
    </source>
</reference>
<dbReference type="PANTHER" id="PTHR19328:SF75">
    <property type="entry name" value="ALDOSE SUGAR DEHYDROGENASE YLII"/>
    <property type="match status" value="1"/>
</dbReference>
<dbReference type="SUPFAM" id="SSF50952">
    <property type="entry name" value="Soluble quinoprotein glucose dehydrogenase"/>
    <property type="match status" value="1"/>
</dbReference>
<dbReference type="EMBL" id="FTNY01000002">
    <property type="protein sequence ID" value="SIS33314.1"/>
    <property type="molecule type" value="Genomic_DNA"/>
</dbReference>
<accession>A0A1N7I8B1</accession>
<evidence type="ECO:0000313" key="3">
    <source>
        <dbReference type="Proteomes" id="UP000186373"/>
    </source>
</evidence>
<sequence length="426" mass="47429">MTNFRKLFILSGLLSLSLIDGQNKNGNGEVVAGARPPETQSTEGKPLELRETFGKGQKPAFEGQTRIGSVKTKTPYKEEIITDKLNEPWGMAFLPDGRILITEQKGKLRIVTQDGKISKKLKGLPKNIAYGGDAGLLDVAIDPNFESNHTVYLSYVEKKKNKGTGLIISAAKLSDDESELLGLKKIYVVRDSTGEGMAHYGSRLIFDDKGKLLVSIAERMFKKKRVEAQWLSSQLGKIIRINTDGTPAEGNPKFTSDSLNVLPEIYALGVRNPQGLAWNPVTKELWEDEHGQQGGDEINIIRPGKNYGWPTIAYGVEYDWKIIGNNLTQKEGMEQPIYYWDPTVAPSGCTFYTGTSIPEWKNNMFIATLAGEHIVRLVIESDKVIGEERLLLGQKSRMRDVEMGNDGNLWVISDEKRGKLIKISKK</sequence>
<dbReference type="AlphaFoldDB" id="A0A1N7I8B1"/>
<keyword evidence="3" id="KW-1185">Reference proteome</keyword>
<dbReference type="PANTHER" id="PTHR19328">
    <property type="entry name" value="HEDGEHOG-INTERACTING PROTEIN"/>
    <property type="match status" value="1"/>
</dbReference>
<feature type="domain" description="Glucose/Sorbosone dehydrogenase" evidence="1">
    <location>
        <begin position="85"/>
        <end position="422"/>
    </location>
</feature>
<evidence type="ECO:0000259" key="1">
    <source>
        <dbReference type="Pfam" id="PF07995"/>
    </source>
</evidence>
<dbReference type="RefSeq" id="WP_076506340.1">
    <property type="nucleotide sequence ID" value="NZ_FTNY01000002.1"/>
</dbReference>
<gene>
    <name evidence="2" type="ORF">SAMN05421639_102583</name>
</gene>
<organism evidence="2 3">
    <name type="scientific">Chryseobacterium shigense</name>
    <dbReference type="NCBI Taxonomy" id="297244"/>
    <lineage>
        <taxon>Bacteria</taxon>
        <taxon>Pseudomonadati</taxon>
        <taxon>Bacteroidota</taxon>
        <taxon>Flavobacteriia</taxon>
        <taxon>Flavobacteriales</taxon>
        <taxon>Weeksellaceae</taxon>
        <taxon>Chryseobacterium group</taxon>
        <taxon>Chryseobacterium</taxon>
    </lineage>
</organism>
<protein>
    <submittedName>
        <fullName evidence="2">Glucose/arabinose dehydrogenase, beta-propeller fold</fullName>
    </submittedName>
</protein>
<dbReference type="InterPro" id="IPR011041">
    <property type="entry name" value="Quinoprot_gluc/sorb_DH_b-prop"/>
</dbReference>